<name>A0A7W8MPV7_9BACT</name>
<dbReference type="AlphaFoldDB" id="A0A7W8MPV7"/>
<comment type="similarity">
    <text evidence="2">Belongs to the GMC oxidoreductase family.</text>
</comment>
<evidence type="ECO:0000313" key="8">
    <source>
        <dbReference type="Proteomes" id="UP000568106"/>
    </source>
</evidence>
<proteinExistence type="inferred from homology"/>
<gene>
    <name evidence="7" type="ORF">HDF09_000262</name>
</gene>
<comment type="cofactor">
    <cofactor evidence="1">
        <name>FAD</name>
        <dbReference type="ChEBI" id="CHEBI:57692"/>
    </cofactor>
</comment>
<dbReference type="EMBL" id="JACHDY010000001">
    <property type="protein sequence ID" value="MBB5315612.1"/>
    <property type="molecule type" value="Genomic_DNA"/>
</dbReference>
<dbReference type="PANTHER" id="PTHR42784:SF1">
    <property type="entry name" value="PYRANOSE 2-OXIDASE"/>
    <property type="match status" value="1"/>
</dbReference>
<evidence type="ECO:0000313" key="7">
    <source>
        <dbReference type="EMBL" id="MBB5315612.1"/>
    </source>
</evidence>
<dbReference type="Gene3D" id="3.50.50.60">
    <property type="entry name" value="FAD/NAD(P)-binding domain"/>
    <property type="match status" value="2"/>
</dbReference>
<protein>
    <submittedName>
        <fullName evidence="7">Choline dehydrogenase-like flavoprotein</fullName>
    </submittedName>
</protein>
<dbReference type="SUPFAM" id="SSF51905">
    <property type="entry name" value="FAD/NAD(P)-binding domain"/>
    <property type="match status" value="1"/>
</dbReference>
<keyword evidence="8" id="KW-1185">Reference proteome</keyword>
<dbReference type="GO" id="GO:0016614">
    <property type="term" value="F:oxidoreductase activity, acting on CH-OH group of donors"/>
    <property type="evidence" value="ECO:0007669"/>
    <property type="project" value="InterPro"/>
</dbReference>
<keyword evidence="5" id="KW-0560">Oxidoreductase</keyword>
<evidence type="ECO:0000256" key="4">
    <source>
        <dbReference type="ARBA" id="ARBA00022827"/>
    </source>
</evidence>
<evidence type="ECO:0000256" key="3">
    <source>
        <dbReference type="ARBA" id="ARBA00022630"/>
    </source>
</evidence>
<reference evidence="7" key="1">
    <citation type="submission" date="2020-08" db="EMBL/GenBank/DDBJ databases">
        <title>Genomic Encyclopedia of Type Strains, Phase IV (KMG-V): Genome sequencing to study the core and pangenomes of soil and plant-associated prokaryotes.</title>
        <authorList>
            <person name="Whitman W."/>
        </authorList>
    </citation>
    <scope>NUCLEOTIDE SEQUENCE [LARGE SCALE GENOMIC DNA]</scope>
    <source>
        <strain evidence="7">M8UP27</strain>
    </source>
</reference>
<dbReference type="InterPro" id="IPR051473">
    <property type="entry name" value="P2Ox-like"/>
</dbReference>
<organism evidence="7 8">
    <name type="scientific">Tunturiibacter empetritectus</name>
    <dbReference type="NCBI Taxonomy" id="3069691"/>
    <lineage>
        <taxon>Bacteria</taxon>
        <taxon>Pseudomonadati</taxon>
        <taxon>Acidobacteriota</taxon>
        <taxon>Terriglobia</taxon>
        <taxon>Terriglobales</taxon>
        <taxon>Acidobacteriaceae</taxon>
        <taxon>Tunturiibacter</taxon>
    </lineage>
</organism>
<feature type="domain" description="Glucose-methanol-choline oxidoreductase C-terminal" evidence="6">
    <location>
        <begin position="414"/>
        <end position="543"/>
    </location>
</feature>
<dbReference type="Proteomes" id="UP000568106">
    <property type="component" value="Unassembled WGS sequence"/>
</dbReference>
<keyword evidence="3" id="KW-0285">Flavoprotein</keyword>
<dbReference type="Pfam" id="PF05199">
    <property type="entry name" value="GMC_oxred_C"/>
    <property type="match status" value="1"/>
</dbReference>
<keyword evidence="4" id="KW-0274">FAD</keyword>
<evidence type="ECO:0000256" key="2">
    <source>
        <dbReference type="ARBA" id="ARBA00010790"/>
    </source>
</evidence>
<dbReference type="InterPro" id="IPR007867">
    <property type="entry name" value="GMC_OxRtase_C"/>
</dbReference>
<evidence type="ECO:0000256" key="1">
    <source>
        <dbReference type="ARBA" id="ARBA00001974"/>
    </source>
</evidence>
<dbReference type="InterPro" id="IPR036188">
    <property type="entry name" value="FAD/NAD-bd_sf"/>
</dbReference>
<dbReference type="PANTHER" id="PTHR42784">
    <property type="entry name" value="PYRANOSE 2-OXIDASE"/>
    <property type="match status" value="1"/>
</dbReference>
<evidence type="ECO:0000256" key="5">
    <source>
        <dbReference type="ARBA" id="ARBA00023002"/>
    </source>
</evidence>
<comment type="caution">
    <text evidence="7">The sequence shown here is derived from an EMBL/GenBank/DDBJ whole genome shotgun (WGS) entry which is preliminary data.</text>
</comment>
<sequence>MILTGNPSGEMLESDVCIVGGGPAAISVALELLKKKVSILLLVGGGANRESASDQDLNRGVIARPGSHESLEENRRRVFGGASSAWGGRCIPFDPIDFKARDWIAESGWPFSYEEMQPFYRRALTLCRAGRYDFDSREVFPAESGEIIPGMKSEDLEDWHLERWSPPIDFAKEFQVVLSDAANVRVVLNTHVLEFVSTDRKDRIDFVRTISQGKRFEVRAKTFVFATGGIENARILLSSKSELHPAGVGNERDLVGRFYQAHPHGTYTSLAPVNRQAIKYDYERDSDGVYCRRRWTISEEAQARLRINNIIFFLDRTNAAHGHRDAIFSAVFVAKAALAVMRAHGFSKRRSKLKALAPDVRQHLAIVASDGLASIPRLVKLGRARAAKDRRLPSVLPSVKSKYLGLYYQAEQVPNRDSRITLSPDQFDEHGVPRAVVDLAFTEQDIRTVVEAHRIFVERYRAAGAGELIFDEGELADYVRRRFEHFNSAAHHIGTTRMATSPEHGVVDESCKVHGVENLYVAGSSVFPTGGHANPTLTIVALALRLGEHLAGFA</sequence>
<evidence type="ECO:0000259" key="6">
    <source>
        <dbReference type="Pfam" id="PF05199"/>
    </source>
</evidence>
<accession>A0A7W8MPV7</accession>